<accession>A0ABM9V5S2</accession>
<gene>
    <name evidence="6" type="ORF">C122C_0114</name>
</gene>
<evidence type="ECO:0000256" key="4">
    <source>
        <dbReference type="SAM" id="Phobius"/>
    </source>
</evidence>
<dbReference type="Pfam" id="PF01580">
    <property type="entry name" value="FtsK_SpoIIIE"/>
    <property type="match status" value="1"/>
</dbReference>
<reference evidence="6 7" key="1">
    <citation type="submission" date="2015-12" db="EMBL/GenBank/DDBJ databases">
        <authorList>
            <person name="Andreevskaya M."/>
        </authorList>
    </citation>
    <scope>NUCLEOTIDE SEQUENCE [LARGE SCALE GENOMIC DNA]</scope>
    <source>
        <strain evidence="6 7">C122c</strain>
    </source>
</reference>
<comment type="caution">
    <text evidence="6">The sequence shown here is derived from an EMBL/GenBank/DDBJ whole genome shotgun (WGS) entry which is preliminary data.</text>
</comment>
<feature type="transmembrane region" description="Helical" evidence="4">
    <location>
        <begin position="21"/>
        <end position="44"/>
    </location>
</feature>
<keyword evidence="1 3" id="KW-0547">Nucleotide-binding</keyword>
<dbReference type="RefSeq" id="WP_089997718.1">
    <property type="nucleotide sequence ID" value="NZ_FBSY01000015.1"/>
</dbReference>
<dbReference type="PANTHER" id="PTHR22683">
    <property type="entry name" value="SPORULATION PROTEIN RELATED"/>
    <property type="match status" value="1"/>
</dbReference>
<evidence type="ECO:0000256" key="2">
    <source>
        <dbReference type="ARBA" id="ARBA00022840"/>
    </source>
</evidence>
<keyword evidence="4" id="KW-1133">Transmembrane helix</keyword>
<keyword evidence="4" id="KW-0472">Membrane</keyword>
<dbReference type="EMBL" id="FBSY01000015">
    <property type="protein sequence ID" value="CUW14914.1"/>
    <property type="molecule type" value="Genomic_DNA"/>
</dbReference>
<evidence type="ECO:0000259" key="5">
    <source>
        <dbReference type="PROSITE" id="PS50901"/>
    </source>
</evidence>
<dbReference type="InterPro" id="IPR050206">
    <property type="entry name" value="FtsK/SpoIIIE/SftA"/>
</dbReference>
<evidence type="ECO:0000256" key="3">
    <source>
        <dbReference type="PROSITE-ProRule" id="PRU00289"/>
    </source>
</evidence>
<dbReference type="Gene3D" id="3.40.50.300">
    <property type="entry name" value="P-loop containing nucleotide triphosphate hydrolases"/>
    <property type="match status" value="1"/>
</dbReference>
<dbReference type="SUPFAM" id="SSF52540">
    <property type="entry name" value="P-loop containing nucleoside triphosphate hydrolases"/>
    <property type="match status" value="1"/>
</dbReference>
<dbReference type="PANTHER" id="PTHR22683:SF47">
    <property type="entry name" value="FTSK DOMAIN-CONTAINING PROTEIN YDCQ"/>
    <property type="match status" value="1"/>
</dbReference>
<proteinExistence type="predicted"/>
<dbReference type="InterPro" id="IPR002543">
    <property type="entry name" value="FtsK_dom"/>
</dbReference>
<dbReference type="PROSITE" id="PS50901">
    <property type="entry name" value="FTSK"/>
    <property type="match status" value="1"/>
</dbReference>
<protein>
    <submittedName>
        <fullName evidence="6">FtsK/SpoIIIE family protein</fullName>
    </submittedName>
</protein>
<sequence>MFKTIKYSDQYLAKTLFKRTLLFILFLVTICFGFWYLNIFQALMQGQYSWWYLSPIVLSILLTGLFGWGLYWLYKRYPVNHDNKLAHYFTAIELRQLISLLVISKGYFETASDENGTFVKYFPKIRIKFLFKTGQVLLEEPVDGQKYMQQFSKGEFDTAVEIALLADKQTTEFAKNNMTSTFAFEPIKFRRKLLELEARKGVLQVAKGIDWKFDKFYNALIAGNVGTGKSYTMFSIIGQLLTLTKYVDILDPKNSDLASLKHLPELEGHVFSDVNDITKCVADYYDKMMKRAEIMERKKSRGVIGSYFDFNFAPSFLIFDEFGAFTEMGDSLPYGSDERKNFDLAMSKMSQIAMLGRELGFYILIGMQRPGTDSLPTSIRNQLNLRINMGVPTPEVKRMMFPDTQKEFHPLSNDLKGWGFIQSGNEEVRSFFAPEIPKDFNLHEYMREQIAKREVA</sequence>
<name>A0ABM9V5S2_9LACO</name>
<feature type="binding site" evidence="3">
    <location>
        <begin position="223"/>
        <end position="230"/>
    </location>
    <ligand>
        <name>ATP</name>
        <dbReference type="ChEBI" id="CHEBI:30616"/>
    </ligand>
</feature>
<dbReference type="InterPro" id="IPR027417">
    <property type="entry name" value="P-loop_NTPase"/>
</dbReference>
<evidence type="ECO:0000256" key="1">
    <source>
        <dbReference type="ARBA" id="ARBA00022741"/>
    </source>
</evidence>
<feature type="transmembrane region" description="Helical" evidence="4">
    <location>
        <begin position="50"/>
        <end position="74"/>
    </location>
</feature>
<dbReference type="Proteomes" id="UP000199271">
    <property type="component" value="Unassembled WGS sequence"/>
</dbReference>
<keyword evidence="2 3" id="KW-0067">ATP-binding</keyword>
<keyword evidence="7" id="KW-1185">Reference proteome</keyword>
<feature type="domain" description="FtsK" evidence="5">
    <location>
        <begin position="206"/>
        <end position="398"/>
    </location>
</feature>
<evidence type="ECO:0000313" key="7">
    <source>
        <dbReference type="Proteomes" id="UP000199271"/>
    </source>
</evidence>
<keyword evidence="4" id="KW-0812">Transmembrane</keyword>
<evidence type="ECO:0000313" key="6">
    <source>
        <dbReference type="EMBL" id="CUW14914.1"/>
    </source>
</evidence>
<organism evidence="6 7">
    <name type="scientific">Leuconostoc gasicomitatum</name>
    <dbReference type="NCBI Taxonomy" id="115778"/>
    <lineage>
        <taxon>Bacteria</taxon>
        <taxon>Bacillati</taxon>
        <taxon>Bacillota</taxon>
        <taxon>Bacilli</taxon>
        <taxon>Lactobacillales</taxon>
        <taxon>Lactobacillaceae</taxon>
        <taxon>Leuconostoc</taxon>
        <taxon>Leuconostoc gelidum group</taxon>
    </lineage>
</organism>